<evidence type="ECO:0000256" key="2">
    <source>
        <dbReference type="SAM" id="MobiDB-lite"/>
    </source>
</evidence>
<dbReference type="GO" id="GO:0042834">
    <property type="term" value="F:peptidoglycan binding"/>
    <property type="evidence" value="ECO:0007669"/>
    <property type="project" value="InterPro"/>
</dbReference>
<gene>
    <name evidence="5" type="ORF">KME65_16335</name>
</gene>
<feature type="transmembrane region" description="Helical" evidence="3">
    <location>
        <begin position="310"/>
        <end position="328"/>
    </location>
</feature>
<dbReference type="InterPro" id="IPR036680">
    <property type="entry name" value="SPOR-like_sf"/>
</dbReference>
<feature type="compositionally biased region" description="Polar residues" evidence="2">
    <location>
        <begin position="1"/>
        <end position="24"/>
    </location>
</feature>
<dbReference type="Gene3D" id="3.30.70.1070">
    <property type="entry name" value="Sporulation related repeat"/>
    <property type="match status" value="1"/>
</dbReference>
<feature type="region of interest" description="Disordered" evidence="2">
    <location>
        <begin position="1"/>
        <end position="42"/>
    </location>
</feature>
<dbReference type="EMBL" id="JAHHGM010000017">
    <property type="protein sequence ID" value="MBT2990525.1"/>
    <property type="molecule type" value="Genomic_DNA"/>
</dbReference>
<dbReference type="AlphaFoldDB" id="A0A944MGF1"/>
<dbReference type="PROSITE" id="PS51724">
    <property type="entry name" value="SPOR"/>
    <property type="match status" value="1"/>
</dbReference>
<organism evidence="5 6">
    <name type="scientific">Candidatus Thiodiazotropha taylori</name>
    <dbReference type="NCBI Taxonomy" id="2792791"/>
    <lineage>
        <taxon>Bacteria</taxon>
        <taxon>Pseudomonadati</taxon>
        <taxon>Pseudomonadota</taxon>
        <taxon>Gammaproteobacteria</taxon>
        <taxon>Chromatiales</taxon>
        <taxon>Sedimenticolaceae</taxon>
        <taxon>Candidatus Thiodiazotropha</taxon>
    </lineage>
</organism>
<keyword evidence="3" id="KW-0472">Membrane</keyword>
<accession>A0A944MGF1</accession>
<evidence type="ECO:0000256" key="3">
    <source>
        <dbReference type="SAM" id="Phobius"/>
    </source>
</evidence>
<keyword evidence="1" id="KW-0175">Coiled coil</keyword>
<keyword evidence="3" id="KW-1133">Transmembrane helix</keyword>
<dbReference type="Proteomes" id="UP000770889">
    <property type="component" value="Unassembled WGS sequence"/>
</dbReference>
<evidence type="ECO:0000313" key="6">
    <source>
        <dbReference type="Proteomes" id="UP000770889"/>
    </source>
</evidence>
<proteinExistence type="predicted"/>
<evidence type="ECO:0000313" key="5">
    <source>
        <dbReference type="EMBL" id="MBT2990525.1"/>
    </source>
</evidence>
<protein>
    <recommendedName>
        <fullName evidence="4">SPOR domain-containing protein</fullName>
    </recommendedName>
</protein>
<comment type="caution">
    <text evidence="5">The sequence shown here is derived from an EMBL/GenBank/DDBJ whole genome shotgun (WGS) entry which is preliminary data.</text>
</comment>
<name>A0A944MGF1_9GAMM</name>
<feature type="coiled-coil region" evidence="1">
    <location>
        <begin position="192"/>
        <end position="226"/>
    </location>
</feature>
<sequence length="513" mass="56943">MAKRSQATNNSASSKPADNSNKQENLVELEGMPSASSLPNELNNKIGKIDADLDDLRSELKKTNRSVKTSLTHLSDKGSDLTSKVSETYQQLGALDDAYKSLTDKSTTISKDIKAISKQINQVSDKSDNDIGLLSDGYQALIARTDELAKKSKQTTQTLNKSIKDNASMLQELESALVAEIDSLAKSSQERDESLADKSEEISKNLNRAEEEIKTNQARLLKLQEVDQAIEKRVTNVEATAVELGKKSRELSRSTTALNKQTTLLSDAIDELRIRTDEHDDQISDLQDRVEKGARALVSLIMVEKRHFRILGASLALLLVALLAFVGYENAKWNSESQINTALQTDIDSTADHLTGTDAQLVELSKQTIASDQATQQELSDINDRLVTIGDQVDTLDGRVTNMRPHRKIGNDNVIHGSAWVARQPAANHTIHLATVSDKQELYKLAERYHSQLKDDLAYLPVTVRNEQRYALIYGNYSAQADAESALNRLPPMIERHRPSLHSMQQVQSFITR</sequence>
<evidence type="ECO:0000256" key="1">
    <source>
        <dbReference type="SAM" id="Coils"/>
    </source>
</evidence>
<reference evidence="5 6" key="1">
    <citation type="submission" date="2021-05" db="EMBL/GenBank/DDBJ databases">
        <title>Genetic and Functional Diversity in Clade A Lucinid endosymbionts from the Bahamas.</title>
        <authorList>
            <person name="Giani N.M."/>
            <person name="Engel A.S."/>
            <person name="Campbell B.J."/>
        </authorList>
    </citation>
    <scope>NUCLEOTIDE SEQUENCE [LARGE SCALE GENOMIC DNA]</scope>
    <source>
        <strain evidence="5">LUC16012Gg_MoonRockCtena</strain>
    </source>
</reference>
<feature type="domain" description="SPOR" evidence="4">
    <location>
        <begin position="423"/>
        <end position="513"/>
    </location>
</feature>
<dbReference type="Gene3D" id="1.10.287.950">
    <property type="entry name" value="Methyl-accepting chemotaxis protein"/>
    <property type="match status" value="1"/>
</dbReference>
<evidence type="ECO:0000259" key="4">
    <source>
        <dbReference type="PROSITE" id="PS51724"/>
    </source>
</evidence>
<dbReference type="InterPro" id="IPR007730">
    <property type="entry name" value="SPOR-like_dom"/>
</dbReference>
<keyword evidence="3" id="KW-0812">Transmembrane</keyword>